<reference evidence="10 11" key="1">
    <citation type="journal article" date="2015" name="Proc. Natl. Acad. Sci. U.S.A.">
        <title>The resurrection genome of Boea hygrometrica: A blueprint for survival of dehydration.</title>
        <authorList>
            <person name="Xiao L."/>
            <person name="Yang G."/>
            <person name="Zhang L."/>
            <person name="Yang X."/>
            <person name="Zhao S."/>
            <person name="Ji Z."/>
            <person name="Zhou Q."/>
            <person name="Hu M."/>
            <person name="Wang Y."/>
            <person name="Chen M."/>
            <person name="Xu Y."/>
            <person name="Jin H."/>
            <person name="Xiao X."/>
            <person name="Hu G."/>
            <person name="Bao F."/>
            <person name="Hu Y."/>
            <person name="Wan P."/>
            <person name="Li L."/>
            <person name="Deng X."/>
            <person name="Kuang T."/>
            <person name="Xiang C."/>
            <person name="Zhu J.K."/>
            <person name="Oliver M.J."/>
            <person name="He Y."/>
        </authorList>
    </citation>
    <scope>NUCLEOTIDE SEQUENCE [LARGE SCALE GENOMIC DNA]</scope>
    <source>
        <strain evidence="11">cv. XS01</strain>
    </source>
</reference>
<dbReference type="Pfam" id="PF17921">
    <property type="entry name" value="Integrase_H2C2"/>
    <property type="match status" value="1"/>
</dbReference>
<organism evidence="10 11">
    <name type="scientific">Dorcoceras hygrometricum</name>
    <dbReference type="NCBI Taxonomy" id="472368"/>
    <lineage>
        <taxon>Eukaryota</taxon>
        <taxon>Viridiplantae</taxon>
        <taxon>Streptophyta</taxon>
        <taxon>Embryophyta</taxon>
        <taxon>Tracheophyta</taxon>
        <taxon>Spermatophyta</taxon>
        <taxon>Magnoliopsida</taxon>
        <taxon>eudicotyledons</taxon>
        <taxon>Gunneridae</taxon>
        <taxon>Pentapetalae</taxon>
        <taxon>asterids</taxon>
        <taxon>lamiids</taxon>
        <taxon>Lamiales</taxon>
        <taxon>Gesneriaceae</taxon>
        <taxon>Didymocarpoideae</taxon>
        <taxon>Trichosporeae</taxon>
        <taxon>Loxocarpinae</taxon>
        <taxon>Dorcoceras</taxon>
    </lineage>
</organism>
<evidence type="ECO:0000259" key="9">
    <source>
        <dbReference type="Pfam" id="PF17921"/>
    </source>
</evidence>
<dbReference type="Gene3D" id="1.10.340.70">
    <property type="match status" value="1"/>
</dbReference>
<feature type="compositionally biased region" description="Basic and acidic residues" evidence="7">
    <location>
        <begin position="231"/>
        <end position="255"/>
    </location>
</feature>
<name>A0A2Z7D492_9LAMI</name>
<dbReference type="Proteomes" id="UP000250235">
    <property type="component" value="Unassembled WGS sequence"/>
</dbReference>
<gene>
    <name evidence="10" type="ORF">F511_29713</name>
</gene>
<dbReference type="GO" id="GO:0016787">
    <property type="term" value="F:hydrolase activity"/>
    <property type="evidence" value="ECO:0007669"/>
    <property type="project" value="UniProtKB-KW"/>
</dbReference>
<keyword evidence="5" id="KW-0378">Hydrolase</keyword>
<dbReference type="GO" id="GO:0003964">
    <property type="term" value="F:RNA-directed DNA polymerase activity"/>
    <property type="evidence" value="ECO:0007669"/>
    <property type="project" value="UniProtKB-KW"/>
</dbReference>
<accession>A0A2Z7D492</accession>
<dbReference type="EMBL" id="KQ991569">
    <property type="protein sequence ID" value="KZV51814.1"/>
    <property type="molecule type" value="Genomic_DNA"/>
</dbReference>
<protein>
    <submittedName>
        <fullName evidence="10">Uncharacterized protein</fullName>
    </submittedName>
</protein>
<keyword evidence="4" id="KW-0255">Endonuclease</keyword>
<evidence type="ECO:0000256" key="6">
    <source>
        <dbReference type="ARBA" id="ARBA00022918"/>
    </source>
</evidence>
<evidence type="ECO:0000256" key="4">
    <source>
        <dbReference type="ARBA" id="ARBA00022759"/>
    </source>
</evidence>
<dbReference type="InterPro" id="IPR041373">
    <property type="entry name" value="RT_RNaseH"/>
</dbReference>
<feature type="domain" description="Reverse transcriptase RNase H-like" evidence="8">
    <location>
        <begin position="445"/>
        <end position="541"/>
    </location>
</feature>
<dbReference type="InterPro" id="IPR043502">
    <property type="entry name" value="DNA/RNA_pol_sf"/>
</dbReference>
<feature type="domain" description="Integrase zinc-binding" evidence="9">
    <location>
        <begin position="654"/>
        <end position="690"/>
    </location>
</feature>
<dbReference type="GO" id="GO:0004519">
    <property type="term" value="F:endonuclease activity"/>
    <property type="evidence" value="ECO:0007669"/>
    <property type="project" value="UniProtKB-KW"/>
</dbReference>
<feature type="region of interest" description="Disordered" evidence="7">
    <location>
        <begin position="203"/>
        <end position="266"/>
    </location>
</feature>
<dbReference type="Pfam" id="PF17917">
    <property type="entry name" value="RT_RNaseH"/>
    <property type="match status" value="1"/>
</dbReference>
<keyword evidence="1" id="KW-0808">Transferase</keyword>
<evidence type="ECO:0000313" key="10">
    <source>
        <dbReference type="EMBL" id="KZV51814.1"/>
    </source>
</evidence>
<keyword evidence="6" id="KW-0695">RNA-directed DNA polymerase</keyword>
<dbReference type="InterPro" id="IPR043128">
    <property type="entry name" value="Rev_trsase/Diguanyl_cyclase"/>
</dbReference>
<evidence type="ECO:0000256" key="2">
    <source>
        <dbReference type="ARBA" id="ARBA00022695"/>
    </source>
</evidence>
<evidence type="ECO:0000313" key="11">
    <source>
        <dbReference type="Proteomes" id="UP000250235"/>
    </source>
</evidence>
<dbReference type="PANTHER" id="PTHR34072:SF52">
    <property type="entry name" value="RIBONUCLEASE H"/>
    <property type="match status" value="1"/>
</dbReference>
<keyword evidence="3" id="KW-0540">Nuclease</keyword>
<sequence length="690" mass="77652">MSLFDLQDVCIDIGSLATLDLPMVVDLIGIYVLKGPYCTLTTTNWFLQALSVIPRGSWGDVARRFTMPPHLNLAAPHLFSSPSAAPPHAPPHVGHAPPPLRRTCSSHRAEVFPSVLNSSGLLVQANEGILIPVVDLIRRIYRRLQFKSQIFLRILVGSRRLDASKHSGMVGMFKTLEHTGLKVFLNATGSVYEAAIDVPDGGEGISGDKNIVVGPRRGERTASEQDGQAGDDDHHNDRHEENPGCETQTDHRGQDENISNDDQGERVQSIADGLEGETTEMEAWVDKDARVEQNSCNPQLEREADTIERDLVVRSGPEQPAQKTFTYTGKGQLFAKFSKCDFWLDKVSFLGHIISKDGLEVDPVKVEAVRDWPAPRSVAEVRSFLGLTGYYRRFIEGFSKISVPLTSLTRKLSKFEWTPECQVRFEQLKQALIEAPVLTMPSDQGRFVIYTDASKLGLGAVLMQDRRVISYASRQLKNHEKNYPTHDLEPTAVVFALKIWRHYLYGEKCEIFTDHKSLKYFFTQKELNMRQRRCLELVKDYDCTISYHPGKANVVADALSRKFVGLAQLSVQRPLAYEMEKSGLEVVPSGSTIVLADLSVRSNLLDQIREGQLVDEQLQKWVKQDKERSSNLYFSEGGIIRFHGRIWVPQVGTFRSDLMSEAHLATYSVHTGSTKMYKDLQKLYCWPGMK</sequence>
<dbReference type="Gene3D" id="3.30.70.270">
    <property type="match status" value="2"/>
</dbReference>
<evidence type="ECO:0000256" key="7">
    <source>
        <dbReference type="SAM" id="MobiDB-lite"/>
    </source>
</evidence>
<dbReference type="SUPFAM" id="SSF56672">
    <property type="entry name" value="DNA/RNA polymerases"/>
    <property type="match status" value="1"/>
</dbReference>
<dbReference type="PANTHER" id="PTHR34072">
    <property type="entry name" value="ENZYMATIC POLYPROTEIN-RELATED"/>
    <property type="match status" value="1"/>
</dbReference>
<evidence type="ECO:0000259" key="8">
    <source>
        <dbReference type="Pfam" id="PF17917"/>
    </source>
</evidence>
<dbReference type="FunFam" id="3.10.20.370:FF:000001">
    <property type="entry name" value="Retrovirus-related Pol polyprotein from transposon 17.6-like protein"/>
    <property type="match status" value="1"/>
</dbReference>
<evidence type="ECO:0000256" key="3">
    <source>
        <dbReference type="ARBA" id="ARBA00022722"/>
    </source>
</evidence>
<dbReference type="InterPro" id="IPR041588">
    <property type="entry name" value="Integrase_H2C2"/>
</dbReference>
<evidence type="ECO:0000256" key="1">
    <source>
        <dbReference type="ARBA" id="ARBA00022679"/>
    </source>
</evidence>
<proteinExistence type="predicted"/>
<dbReference type="AlphaFoldDB" id="A0A2Z7D492"/>
<dbReference type="FunFam" id="3.30.70.270:FF:000020">
    <property type="entry name" value="Transposon Tf2-6 polyprotein-like Protein"/>
    <property type="match status" value="1"/>
</dbReference>
<dbReference type="OrthoDB" id="111931at2759"/>
<keyword evidence="11" id="KW-1185">Reference proteome</keyword>
<evidence type="ECO:0000256" key="5">
    <source>
        <dbReference type="ARBA" id="ARBA00022801"/>
    </source>
</evidence>
<keyword evidence="2" id="KW-0548">Nucleotidyltransferase</keyword>
<dbReference type="CDD" id="cd09274">
    <property type="entry name" value="RNase_HI_RT_Ty3"/>
    <property type="match status" value="1"/>
</dbReference>
<dbReference type="Gene3D" id="3.10.20.370">
    <property type="match status" value="1"/>
</dbReference>